<dbReference type="InterPro" id="IPR036890">
    <property type="entry name" value="HATPase_C_sf"/>
</dbReference>
<feature type="transmembrane region" description="Helical" evidence="6">
    <location>
        <begin position="75"/>
        <end position="96"/>
    </location>
</feature>
<evidence type="ECO:0000313" key="8">
    <source>
        <dbReference type="EMBL" id="THG29417.1"/>
    </source>
</evidence>
<sequence>MTAVPLEEALERRAAADAIRSAVATWSIVMLSITFAIAASVTAVAGLSYVALALASVALIASPCVLLLRRVRSPSIRLIIGLLSVIGLIGFVSGTQSFNGAGEAQPDYIITLASAAFVTINGSVTWRAVPLLAIPVLYALTVFIPLVFVVWPNDVPWRFDLFTAIAAVTLLVVVVVVRASRQRSQAAFDAVTEVRLQVEQGAHRSQLESRASAIVHDTVLNELAVLATTPPGPLRPEVRRQLQSSLSHLSREDWLLGPAPSDEATHGGLDDLIDRCRARGLEVSVSGERGLLTALSGPVVAELLRAVEQCLTNVLKHSGETTAEVVVLGSADEVSVMVIDDGVGFVEPTDPGDRIGLRASVKTRLEELGGSAQIWSTPGAGTSVVLTVPGEPAR</sequence>
<feature type="transmembrane region" description="Helical" evidence="6">
    <location>
        <begin position="21"/>
        <end position="41"/>
    </location>
</feature>
<evidence type="ECO:0000259" key="7">
    <source>
        <dbReference type="Pfam" id="PF02518"/>
    </source>
</evidence>
<keyword evidence="6" id="KW-1133">Transmembrane helix</keyword>
<accession>A0A4V3WSU1</accession>
<dbReference type="InterPro" id="IPR050482">
    <property type="entry name" value="Sensor_HK_TwoCompSys"/>
</dbReference>
<dbReference type="Proteomes" id="UP000309133">
    <property type="component" value="Unassembled WGS sequence"/>
</dbReference>
<name>A0A4V3WSU1_9MICO</name>
<dbReference type="GO" id="GO:0000160">
    <property type="term" value="P:phosphorelay signal transduction system"/>
    <property type="evidence" value="ECO:0007669"/>
    <property type="project" value="UniProtKB-KW"/>
</dbReference>
<gene>
    <name evidence="8" type="ORF">E6C64_11955</name>
</gene>
<feature type="transmembrane region" description="Helical" evidence="6">
    <location>
        <begin position="108"/>
        <end position="124"/>
    </location>
</feature>
<comment type="caution">
    <text evidence="8">The sequence shown here is derived from an EMBL/GenBank/DDBJ whole genome shotgun (WGS) entry which is preliminary data.</text>
</comment>
<dbReference type="Gene3D" id="3.30.565.10">
    <property type="entry name" value="Histidine kinase-like ATPase, C-terminal domain"/>
    <property type="match status" value="1"/>
</dbReference>
<keyword evidence="9" id="KW-1185">Reference proteome</keyword>
<feature type="transmembrane region" description="Helical" evidence="6">
    <location>
        <begin position="47"/>
        <end position="68"/>
    </location>
</feature>
<evidence type="ECO:0000256" key="4">
    <source>
        <dbReference type="ARBA" id="ARBA00022777"/>
    </source>
</evidence>
<dbReference type="InterPro" id="IPR003594">
    <property type="entry name" value="HATPase_dom"/>
</dbReference>
<dbReference type="GO" id="GO:0004673">
    <property type="term" value="F:protein histidine kinase activity"/>
    <property type="evidence" value="ECO:0007669"/>
    <property type="project" value="UniProtKB-EC"/>
</dbReference>
<dbReference type="PANTHER" id="PTHR24421">
    <property type="entry name" value="NITRATE/NITRITE SENSOR PROTEIN NARX-RELATED"/>
    <property type="match status" value="1"/>
</dbReference>
<dbReference type="OrthoDB" id="3534856at2"/>
<comment type="catalytic activity">
    <reaction evidence="1">
        <text>ATP + protein L-histidine = ADP + protein N-phospho-L-histidine.</text>
        <dbReference type="EC" id="2.7.13.3"/>
    </reaction>
</comment>
<protein>
    <recommendedName>
        <fullName evidence="2">histidine kinase</fullName>
        <ecNumber evidence="2">2.7.13.3</ecNumber>
    </recommendedName>
</protein>
<feature type="domain" description="Histidine kinase/HSP90-like ATPase" evidence="7">
    <location>
        <begin position="302"/>
        <end position="390"/>
    </location>
</feature>
<dbReference type="EC" id="2.7.13.3" evidence="2"/>
<proteinExistence type="predicted"/>
<keyword evidence="3" id="KW-0808">Transferase</keyword>
<reference evidence="8 9" key="1">
    <citation type="submission" date="2019-04" db="EMBL/GenBank/DDBJ databases">
        <authorList>
            <person name="Jiang L."/>
        </authorList>
    </citation>
    <scope>NUCLEOTIDE SEQUENCE [LARGE SCALE GENOMIC DNA]</scope>
    <source>
        <strain evidence="8 9">YIM 131853</strain>
    </source>
</reference>
<evidence type="ECO:0000256" key="6">
    <source>
        <dbReference type="SAM" id="Phobius"/>
    </source>
</evidence>
<feature type="transmembrane region" description="Helical" evidence="6">
    <location>
        <begin position="131"/>
        <end position="151"/>
    </location>
</feature>
<keyword evidence="6" id="KW-0472">Membrane</keyword>
<dbReference type="AlphaFoldDB" id="A0A4V3WSU1"/>
<dbReference type="PANTHER" id="PTHR24421:SF10">
    <property type="entry name" value="NITRATE_NITRITE SENSOR PROTEIN NARQ"/>
    <property type="match status" value="1"/>
</dbReference>
<keyword evidence="4" id="KW-0418">Kinase</keyword>
<dbReference type="SUPFAM" id="SSF55874">
    <property type="entry name" value="ATPase domain of HSP90 chaperone/DNA topoisomerase II/histidine kinase"/>
    <property type="match status" value="1"/>
</dbReference>
<dbReference type="EMBL" id="SSSM01000005">
    <property type="protein sequence ID" value="THG29417.1"/>
    <property type="molecule type" value="Genomic_DNA"/>
</dbReference>
<evidence type="ECO:0000256" key="5">
    <source>
        <dbReference type="ARBA" id="ARBA00023012"/>
    </source>
</evidence>
<keyword evidence="5" id="KW-0902">Two-component regulatory system</keyword>
<evidence type="ECO:0000313" key="9">
    <source>
        <dbReference type="Proteomes" id="UP000309133"/>
    </source>
</evidence>
<evidence type="ECO:0000256" key="3">
    <source>
        <dbReference type="ARBA" id="ARBA00022679"/>
    </source>
</evidence>
<dbReference type="CDD" id="cd16917">
    <property type="entry name" value="HATPase_UhpB-NarQ-NarX-like"/>
    <property type="match status" value="1"/>
</dbReference>
<dbReference type="RefSeq" id="WP_136427747.1">
    <property type="nucleotide sequence ID" value="NZ_SSSM01000005.1"/>
</dbReference>
<evidence type="ECO:0000256" key="2">
    <source>
        <dbReference type="ARBA" id="ARBA00012438"/>
    </source>
</evidence>
<evidence type="ECO:0000256" key="1">
    <source>
        <dbReference type="ARBA" id="ARBA00000085"/>
    </source>
</evidence>
<feature type="transmembrane region" description="Helical" evidence="6">
    <location>
        <begin position="157"/>
        <end position="177"/>
    </location>
</feature>
<dbReference type="Pfam" id="PF02518">
    <property type="entry name" value="HATPase_c"/>
    <property type="match status" value="1"/>
</dbReference>
<organism evidence="8 9">
    <name type="scientific">Naasia lichenicola</name>
    <dbReference type="NCBI Taxonomy" id="2565933"/>
    <lineage>
        <taxon>Bacteria</taxon>
        <taxon>Bacillati</taxon>
        <taxon>Actinomycetota</taxon>
        <taxon>Actinomycetes</taxon>
        <taxon>Micrococcales</taxon>
        <taxon>Microbacteriaceae</taxon>
        <taxon>Naasia</taxon>
    </lineage>
</organism>
<keyword evidence="6" id="KW-0812">Transmembrane</keyword>